<feature type="chain" id="PRO_5016622203" description="Lipoprotein" evidence="1">
    <location>
        <begin position="21"/>
        <end position="217"/>
    </location>
</feature>
<accession>A0A369QQQ0</accession>
<gene>
    <name evidence="2" type="ORF">AHMF7616_04187</name>
</gene>
<evidence type="ECO:0008006" key="4">
    <source>
        <dbReference type="Google" id="ProtNLM"/>
    </source>
</evidence>
<organism evidence="2 3">
    <name type="scientific">Adhaeribacter pallidiroseus</name>
    <dbReference type="NCBI Taxonomy" id="2072847"/>
    <lineage>
        <taxon>Bacteria</taxon>
        <taxon>Pseudomonadati</taxon>
        <taxon>Bacteroidota</taxon>
        <taxon>Cytophagia</taxon>
        <taxon>Cytophagales</taxon>
        <taxon>Hymenobacteraceae</taxon>
        <taxon>Adhaeribacter</taxon>
    </lineage>
</organism>
<dbReference type="RefSeq" id="WP_115374549.1">
    <property type="nucleotide sequence ID" value="NZ_QASA01000001.1"/>
</dbReference>
<evidence type="ECO:0000313" key="2">
    <source>
        <dbReference type="EMBL" id="RDC65557.1"/>
    </source>
</evidence>
<protein>
    <recommendedName>
        <fullName evidence="4">Lipoprotein</fullName>
    </recommendedName>
</protein>
<proteinExistence type="predicted"/>
<keyword evidence="1" id="KW-0732">Signal</keyword>
<dbReference type="Proteomes" id="UP000253919">
    <property type="component" value="Unassembled WGS sequence"/>
</dbReference>
<comment type="caution">
    <text evidence="2">The sequence shown here is derived from an EMBL/GenBank/DDBJ whole genome shotgun (WGS) entry which is preliminary data.</text>
</comment>
<keyword evidence="3" id="KW-1185">Reference proteome</keyword>
<dbReference type="AlphaFoldDB" id="A0A369QQQ0"/>
<evidence type="ECO:0000256" key="1">
    <source>
        <dbReference type="SAM" id="SignalP"/>
    </source>
</evidence>
<reference evidence="2 3" key="1">
    <citation type="submission" date="2018-04" db="EMBL/GenBank/DDBJ databases">
        <title>Adhaeribacter sp. HMF7616 genome sequencing and assembly.</title>
        <authorList>
            <person name="Kang H."/>
            <person name="Kang J."/>
            <person name="Cha I."/>
            <person name="Kim H."/>
            <person name="Joh K."/>
        </authorList>
    </citation>
    <scope>NUCLEOTIDE SEQUENCE [LARGE SCALE GENOMIC DNA]</scope>
    <source>
        <strain evidence="2 3">HMF7616</strain>
    </source>
</reference>
<dbReference type="EMBL" id="QASA01000001">
    <property type="protein sequence ID" value="RDC65557.1"/>
    <property type="molecule type" value="Genomic_DNA"/>
</dbReference>
<sequence length="217" mass="23092">MNRIKLILMLLLLVAAGSCEKENAFVGSSPMAPSGTGATASAGSQQDATLSLSKTQALAIINAHYSDTFYPIKLEQVKGQSRQQFTLWLQSTPLASSKSYLLPLLSNPTTEYVLLNVTLRATGKKATVGLVGVPNALTNSYDEAVAVVAPVIPVSIPVKICKWKNCSPRGKCRTWVSIIPASASCPTNECNKNHPCDPSDFTGTWGLVSLHQAIAAF</sequence>
<evidence type="ECO:0000313" key="3">
    <source>
        <dbReference type="Proteomes" id="UP000253919"/>
    </source>
</evidence>
<dbReference type="PROSITE" id="PS51257">
    <property type="entry name" value="PROKAR_LIPOPROTEIN"/>
    <property type="match status" value="1"/>
</dbReference>
<name>A0A369QQQ0_9BACT</name>
<dbReference type="OrthoDB" id="9870700at2"/>
<feature type="signal peptide" evidence="1">
    <location>
        <begin position="1"/>
        <end position="20"/>
    </location>
</feature>